<dbReference type="GO" id="GO:0016020">
    <property type="term" value="C:membrane"/>
    <property type="evidence" value="ECO:0007669"/>
    <property type="project" value="InterPro"/>
</dbReference>
<feature type="coiled-coil region" evidence="1">
    <location>
        <begin position="2426"/>
        <end position="2457"/>
    </location>
</feature>
<evidence type="ECO:0000256" key="1">
    <source>
        <dbReference type="SAM" id="Coils"/>
    </source>
</evidence>
<reference evidence="6 7" key="1">
    <citation type="submission" date="2016-07" db="EMBL/GenBank/DDBJ databases">
        <title>Pervasive Adenine N6-methylation of Active Genes in Fungi.</title>
        <authorList>
            <consortium name="DOE Joint Genome Institute"/>
            <person name="Mondo S.J."/>
            <person name="Dannebaum R.O."/>
            <person name="Kuo R.C."/>
            <person name="Labutti K."/>
            <person name="Haridas S."/>
            <person name="Kuo A."/>
            <person name="Salamov A."/>
            <person name="Ahrendt S.R."/>
            <person name="Lipzen A."/>
            <person name="Sullivan W."/>
            <person name="Andreopoulos W.B."/>
            <person name="Clum A."/>
            <person name="Lindquist E."/>
            <person name="Daum C."/>
            <person name="Ramamoorthy G.K."/>
            <person name="Gryganskyi A."/>
            <person name="Culley D."/>
            <person name="Magnuson J.K."/>
            <person name="James T.Y."/>
            <person name="O'Malley M.A."/>
            <person name="Stajich J.E."/>
            <person name="Spatafora J.W."/>
            <person name="Visel A."/>
            <person name="Grigoriev I.V."/>
        </authorList>
    </citation>
    <scope>NUCLEOTIDE SEQUENCE [LARGE SCALE GENOMIC DNA]</scope>
    <source>
        <strain evidence="6 7">NRRL 1336</strain>
    </source>
</reference>
<dbReference type="PANTHER" id="PTHR32085">
    <property type="entry name" value="PROTEIN CSF1"/>
    <property type="match status" value="1"/>
</dbReference>
<keyword evidence="3" id="KW-0812">Transmembrane</keyword>
<feature type="compositionally biased region" description="Polar residues" evidence="2">
    <location>
        <begin position="1920"/>
        <end position="1940"/>
    </location>
</feature>
<proteinExistence type="predicted"/>
<evidence type="ECO:0000259" key="4">
    <source>
        <dbReference type="Pfam" id="PF21678"/>
    </source>
</evidence>
<evidence type="ECO:0000256" key="3">
    <source>
        <dbReference type="SAM" id="Phobius"/>
    </source>
</evidence>
<keyword evidence="3" id="KW-0472">Membrane</keyword>
<name>A0A1X2IG62_9FUNG</name>
<dbReference type="EMBL" id="MCGE01000012">
    <property type="protein sequence ID" value="ORZ15864.1"/>
    <property type="molecule type" value="Genomic_DNA"/>
</dbReference>
<feature type="region of interest" description="Disordered" evidence="2">
    <location>
        <begin position="2687"/>
        <end position="2717"/>
    </location>
</feature>
<dbReference type="OrthoDB" id="10051416at2759"/>
<comment type="caution">
    <text evidence="6">The sequence shown here is derived from an EMBL/GenBank/DDBJ whole genome shotgun (WGS) entry which is preliminary data.</text>
</comment>
<feature type="region of interest" description="Disordered" evidence="2">
    <location>
        <begin position="1065"/>
        <end position="1089"/>
    </location>
</feature>
<keyword evidence="7" id="KW-1185">Reference proteome</keyword>
<dbReference type="InterPro" id="IPR056779">
    <property type="entry name" value="Csf1_C"/>
</dbReference>
<keyword evidence="1" id="KW-0175">Coiled coil</keyword>
<feature type="transmembrane region" description="Helical" evidence="3">
    <location>
        <begin position="20"/>
        <end position="41"/>
    </location>
</feature>
<feature type="region of interest" description="Disordered" evidence="2">
    <location>
        <begin position="1901"/>
        <end position="1943"/>
    </location>
</feature>
<dbReference type="InterPro" id="IPR029636">
    <property type="entry name" value="Csf1"/>
</dbReference>
<feature type="compositionally biased region" description="Basic residues" evidence="2">
    <location>
        <begin position="2693"/>
        <end position="2706"/>
    </location>
</feature>
<feature type="domain" description="Csf1 C-terminal region" evidence="5">
    <location>
        <begin position="2810"/>
        <end position="3031"/>
    </location>
</feature>
<organism evidence="6 7">
    <name type="scientific">Absidia repens</name>
    <dbReference type="NCBI Taxonomy" id="90262"/>
    <lineage>
        <taxon>Eukaryota</taxon>
        <taxon>Fungi</taxon>
        <taxon>Fungi incertae sedis</taxon>
        <taxon>Mucoromycota</taxon>
        <taxon>Mucoromycotina</taxon>
        <taxon>Mucoromycetes</taxon>
        <taxon>Mucorales</taxon>
        <taxon>Cunninghamellaceae</taxon>
        <taxon>Absidia</taxon>
    </lineage>
</organism>
<dbReference type="Pfam" id="PF21678">
    <property type="entry name" value="Csf1_N"/>
    <property type="match status" value="1"/>
</dbReference>
<feature type="domain" description="Csf1 N-terminal" evidence="4">
    <location>
        <begin position="267"/>
        <end position="729"/>
    </location>
</feature>
<dbReference type="GO" id="GO:0006113">
    <property type="term" value="P:fermentation"/>
    <property type="evidence" value="ECO:0007669"/>
    <property type="project" value="InterPro"/>
</dbReference>
<dbReference type="PANTHER" id="PTHR32085:SF3">
    <property type="entry name" value="PROTEIN CSF1"/>
    <property type="match status" value="1"/>
</dbReference>
<evidence type="ECO:0000259" key="5">
    <source>
        <dbReference type="Pfam" id="PF25038"/>
    </source>
</evidence>
<accession>A0A1X2IG62</accession>
<dbReference type="InterPro" id="IPR048636">
    <property type="entry name" value="Csf1_N"/>
</dbReference>
<feature type="compositionally biased region" description="Polar residues" evidence="2">
    <location>
        <begin position="1065"/>
        <end position="1076"/>
    </location>
</feature>
<sequence>MTFYSNVESIATHSANSADLWTFIICCLVVIIVILFFLFYFNRLVARLFTLVANQYLWRRHGAYIQLGARILFRNFQYHSTDLSFSVVKGHITLQYWLFNVQKSNSFTNDDTKLPCRLVCSVEGFEGFVYNNIPFYERMKAILGLETEPASPQRPMDPFTINGSAPNAHDPENQALSDSSLLQRLLPIQIECTTAAIIIGNSQLPSYIVMKTSQASGTLSTAQPRSSLDCYKLTLNLILRKPQVSMEQNEHYTKEKHQHVDRVRPQQSTFSWWKGICMRNIKDHQYEEQQQYTYDEPHCRQSYREDYAKIESIVECSQIALCYYADIPGPVPNIAANGYPGVGLDIGNGGLPPEWGVQFSLWNAVINYGPWADKQRLPLQNYFIPHSHRNNKPTTRLSPGDIRIPTSFEFLVDFMTDAKLRIPTKEVSKNWKYTGDVPNLDTDKDGYYIRPYGWFDVKFKEGSNLKAGAPLVTSKDGYLINVDVELKDADVTTSVNFANLVHVDGFKLHVNMPFPVVWNEHRIWSVDAKATNPELFLLRDHVFLLQDLVRDWIAHPPLDLLHFVPVTYQLRLETNKASVFLCINEHNIINYPNSIDDNAFAAIYINKVAFNISVPMITYQPEVVSVNYEAQLDNVHGGVSLQSSHTWSSFMRKEDAELGSCQSILIQGSYEAYTTVDVLRHIESASLHIKFHGAVLKLFGAVIRYIMILRDNYIGNSLHFCTIDEYRQRRSNPDDYMRMRKKEMDSKSLSDPFELYLLCDVDDCSLILPENLYECSHYSQLEFRELQLELRNLDIYMDMYVTFSPITWTRESNRDPTTRHRHSKMKNARDPGNYLYIDGANIHAHRLFGPHPATSTYLCHWELDVGNVKGELKPSFLMGLSSFCKTFVYNLIDEDNMVSLNSTSQTSCPDVTFASAQVRQVEIYLMTQNSSTQLHLQNGLRLDFDNLINEKYNQRIGLQLPAITVTCLANQDEGDQQQSKEHTWVEVARIESGINVTFFRHKKEWKKHRAAQQNFIRLQDQLTGRCTHLYDDEGTMKGAPTTTQFANERHVGVVYAPLFGPYSTQNYSGAKNQPSTLDDRRSSLSDDDIDDDGENFSMISFNDQWPIISDSVNSEGNHLRHYGGNGSMESLISNNDSFCTAESEDDFYTSVNLANVEETSNKTFSEVDVEDEYDYSDMTATENTGQAGYTVTSIPPSIPYSGYLNRFAVKRAAHSPGFDRQDTEFNNYNGDFFTGFQDETNTNLPLNEDCINGDDKRNDVVTTSVLEATRSVKILVTPILIKVVQEVTEIINKDDWDLETMLDSSQMEYVGQLTRYLTDKFICTRFALWLPSTHLHFIQNVMIPADLPTYKQTQSHLHTLYDNQNDMLCAADIFLDDFQMIGGMTFQDYAFGLKQKSVTESNLMLEESRVHMDIGNMGCKVQYVSDCYENRRYVMFGIPSSRQYVHGRNLRRNFNYCDSDKPDNPLHQTQSTNELVVLDLGLNKLSCKWLGARKPNYLDFDVNELSAIIITESVEILLGAAYSWLVFVDDLQRIIERFQYWRSRQNQVFIHELAKFSNDDTSASRDPQFLTIPTSMGLRIGSKNFRNDVGWKLLARMRQCLRLMPLTVREKLQYRLTSGGAIEHMDPTALYEQVIQAFSDWRSWEIHSGDIRSCRLFTRIFNQHEALQRHNHGMSAADIGVALDVEEDDDDDHDTTDSNLKDPPEIATDDMTTFLMTSTNNAAIKINRFDFCIYDEEPDIDDNHIIVGPLEFSADTIYKLSELGNSTKDPATSFPTSEGYLDAVAKLDIGLIEVSVNPTVLAFARHMLTVQWVFTNKLKNLSNTSPTRFGTDCAAAYTMNQLPTPANDQQPSFDINLTLSRIDVVAHALVRIQQIRLGAWAQKLTMKSNIHSLRGSMVFSNPRLSHVTKRQSQSEKDSDTNNSGKPSSSRTSRKQGSQPSRIIMNASGGIDSLDVGFYELLSSTSAPMDSYNDNSSNIYGGRRQILKRIHTKLLVLTVLDAKINANISQPSKPNKKQRPAMKNSSNREILKIFSSVGAFDMDAPQSLLRLYSFIEEWRSEQGQRYHFMFQNLLNEWEEQRRLTDQEVSANQHYVNSGVELQQSSLPGRWYDIKLQFLLVKFDVKADLLRSLSIKFSIDDFLVLVDETQEQTTVPAPKINYAIQLSKQVVEFITRAGNNDNIITNLTPPANLSHPNAFNLPGIRSSGSLIRVLEPSLGKYGYQLQSSISVDFIAMSLDVSVVDSLLTAHSLLGNEINEIIEAFSYSRKNQNQPASPSAILPSSTSVPPFKYAIGFSLDGLRIKAASPTATGLFESNVLEASISNHSSLVPNQQFIWNVSGSNFALSLDHGVPPVTSLQTDDDLDGCKRSDRLAYIVVDFGLRNKPMYDDGNTTDQLLGSYEIRITKIQAVMQPIALGKLIEMYIYYDSELKKKKEIKREEIERLAANTKRIVESLQADTAINEQDIHVLLQGRQLSLVVENLGVAIPLSDLTEISPSPLSQPTLAENGNDQQQQYRSQHHHHRHAALLFTFSSLQFTTKKFTTTTATIDNISLQFVKRFDQSNESHFFEINHPRMNQLRLPSIRCIVGTMFESKSRKLNVHIDAKARGFELDLDGTIVDYLNRLAVIYDQGMDRVNAFDWEIDDDAPVNNKPETNQPYSSTFEWVHLDVEGLFEYGASVVRLYPRRQTGLPGRKQGKTTARRSTRRHGVGDARDDDERGMHEGFGIATIKLPGLNAGLKYQTPLGVSANLSDSPQRFHTDILIRESSNVLHPSLVQFLGEAVSGLKFGMQLSTERKVAAVPTPSWKHPPSNISASIFLRLSKTKLDLSCQPASKVVCSLGWSKSEFVVNSFSDGTARTTSCFGSLRNISTVVKHHFSPQSCLTANVDLVEFNASLTPKSGDTQECDNISLIVKIPSIQGDISMRHLQDLLILNSCWFAQSISHSHWRQQQQQWGIGKQCSGTTMFSSYLTLVLDKMVFSVDMGQAIGNVQVVPWKLALQTHTIPGVSQGIDLSLDEISITSEGRLTGETKLYGIVLHGKINTSTLDQQETSSQLYLELDGLRAKFTYEYQNILELLQEPIRVTATSNSKSPLKQQNSYLHHQLKLTLHLGRSIATLSVKTVPVIIVMHQRFMELLEKKQNEARAVYFLWMDMTKNIVDDQPSSQSLLTAPSTTCLNKLSIASIDQQRPHSMAEIYVEGIQLIVYPSQFQDGDNLEIHAMQVEGSLQQTPKSNNEGIHRHLHLGISRATLLKNVPGQEIMENRLQQLDHILISKRKQTVDYNDIPIDMEESVQQSDNNIPPSKEMGTSIFTLPVTKLDMDSTQVLRTVEHTFIVDFEDRVQLSLHIGQLKYLQDLVSTFIDQMARAMKTVDSTSISRTSSAVEQHQEERDHGDDATSLDSGIGVGDLIIGQQQQQQQMLQQQQKQQPLKCTATIEDDNGTMETSTNRLIYLTDTIIQFNPQIRQMGDATPPVEWVLGLRRHRIPELVHENLTLHIDQVVQMIWDIYCAHVDGT</sequence>
<gene>
    <name evidence="6" type="ORF">BCR42DRAFT_438107</name>
</gene>
<dbReference type="Proteomes" id="UP000193560">
    <property type="component" value="Unassembled WGS sequence"/>
</dbReference>
<evidence type="ECO:0000256" key="2">
    <source>
        <dbReference type="SAM" id="MobiDB-lite"/>
    </source>
</evidence>
<evidence type="ECO:0008006" key="8">
    <source>
        <dbReference type="Google" id="ProtNLM"/>
    </source>
</evidence>
<dbReference type="Pfam" id="PF25038">
    <property type="entry name" value="Csf1_C"/>
    <property type="match status" value="1"/>
</dbReference>
<keyword evidence="3" id="KW-1133">Transmembrane helix</keyword>
<protein>
    <recommendedName>
        <fullName evidence="8">Fragile site-associated protein C-terminal domain-containing protein</fullName>
    </recommendedName>
</protein>
<evidence type="ECO:0000313" key="6">
    <source>
        <dbReference type="EMBL" id="ORZ15864.1"/>
    </source>
</evidence>
<feature type="compositionally biased region" description="Basic and acidic residues" evidence="2">
    <location>
        <begin position="2707"/>
        <end position="2717"/>
    </location>
</feature>
<feature type="region of interest" description="Disordered" evidence="2">
    <location>
        <begin position="3373"/>
        <end position="3395"/>
    </location>
</feature>
<evidence type="ECO:0000313" key="7">
    <source>
        <dbReference type="Proteomes" id="UP000193560"/>
    </source>
</evidence>
<feature type="compositionally biased region" description="Basic and acidic residues" evidence="2">
    <location>
        <begin position="3382"/>
        <end position="3392"/>
    </location>
</feature>
<dbReference type="STRING" id="90262.A0A1X2IG62"/>
<feature type="compositionally biased region" description="Polar residues" evidence="2">
    <location>
        <begin position="2496"/>
        <end position="2509"/>
    </location>
</feature>
<feature type="region of interest" description="Disordered" evidence="2">
    <location>
        <begin position="2496"/>
        <end position="2518"/>
    </location>
</feature>